<gene>
    <name evidence="1" type="ORF">MUU45_001427</name>
</gene>
<dbReference type="RefSeq" id="WP_077664816.1">
    <property type="nucleotide sequence ID" value="NZ_JALJCU010000025.1"/>
</dbReference>
<name>A0AAW5LCT4_9PAST</name>
<proteinExistence type="predicted"/>
<protein>
    <submittedName>
        <fullName evidence="1">Uncharacterized protein</fullName>
    </submittedName>
</protein>
<dbReference type="AlphaFoldDB" id="A0AAW5LCT4"/>
<evidence type="ECO:0000313" key="1">
    <source>
        <dbReference type="EMBL" id="MCQ9121873.1"/>
    </source>
</evidence>
<sequence>MNFQWIINGSKKKSNLLDNHKIFEENIFILDHLSGKEPFLFNQNLIKKGKNDLYLIPLALLDSNMASAIYEFVEKNKISKGLIEFIEFATKNKWGYSLHFYYMEAYTKNVLTNEYKNKIREYLIKHTEAILKIYLMDEDFFLRERVYIETSRQDQKDFYLNGKTINEVSVDRVDNFITNYTSHINILAIEVLLLKMIFIKLFEETKNKPLDKKLNEFNEFMQKTLGKIFSREVYLAKKYFTDKAGTIFGIQKNTKYEKVLSTIKSTAWDLFLLRYPEYSFVGDGGNEFDIGFIVTQEKSLFDLGKLFKYDSIYIQNDIPIPTFVDTENLGIIKINDEQKEDLQLLYDSMLQYLRICFPN</sequence>
<dbReference type="Proteomes" id="UP001206350">
    <property type="component" value="Unassembled WGS sequence"/>
</dbReference>
<reference evidence="1 2" key="1">
    <citation type="journal article" date="2022" name="Microbiol. Spectr.">
        <title>Microbiota of the Pregnant Mouse: Characterization of the Bacterial Communities in the Oral Cavity, Lung, Intestine, and Vagina through Culture and DNA Sequencing.</title>
        <authorList>
            <person name="Greenberg J.M."/>
            <person name="Romero R."/>
            <person name="Winters A.D."/>
            <person name="Galaz J."/>
            <person name="Garcia-Flores V."/>
            <person name="Arenas-Hernandez M."/>
            <person name="Panzer J."/>
            <person name="Shaffer Z."/>
            <person name="Kracht D.J."/>
            <person name="Gomez-Lopez N."/>
            <person name="Theis K.R."/>
        </authorList>
    </citation>
    <scope>NUCLEOTIDE SEQUENCE [LARGE SCALE GENOMIC DNA]</scope>
    <source>
        <strain evidence="1 2">MAC-C1-H1</strain>
    </source>
</reference>
<dbReference type="EMBL" id="JALJCU010000025">
    <property type="protein sequence ID" value="MCQ9121873.1"/>
    <property type="molecule type" value="Genomic_DNA"/>
</dbReference>
<organism evidence="1 2">
    <name type="scientific">Rodentibacter pneumotropicus</name>
    <dbReference type="NCBI Taxonomy" id="758"/>
    <lineage>
        <taxon>Bacteria</taxon>
        <taxon>Pseudomonadati</taxon>
        <taxon>Pseudomonadota</taxon>
        <taxon>Gammaproteobacteria</taxon>
        <taxon>Pasteurellales</taxon>
        <taxon>Pasteurellaceae</taxon>
        <taxon>Rodentibacter</taxon>
    </lineage>
</organism>
<accession>A0AAW5LCT4</accession>
<keyword evidence="2" id="KW-1185">Reference proteome</keyword>
<evidence type="ECO:0000313" key="2">
    <source>
        <dbReference type="Proteomes" id="UP001206350"/>
    </source>
</evidence>
<comment type="caution">
    <text evidence="1">The sequence shown here is derived from an EMBL/GenBank/DDBJ whole genome shotgun (WGS) entry which is preliminary data.</text>
</comment>